<keyword evidence="3 7" id="KW-0812">Transmembrane</keyword>
<evidence type="ECO:0000256" key="6">
    <source>
        <dbReference type="SAM" id="MobiDB-lite"/>
    </source>
</evidence>
<accession>A0A1P8JUT0</accession>
<feature type="domain" description="Polysaccharide chain length determinant N-terminal" evidence="8">
    <location>
        <begin position="2"/>
        <end position="85"/>
    </location>
</feature>
<reference evidence="9 10" key="1">
    <citation type="submission" date="2017-01" db="EMBL/GenBank/DDBJ databases">
        <authorList>
            <person name="Mah S.A."/>
            <person name="Swanson W.J."/>
            <person name="Moy G.W."/>
            <person name="Vacquier V.D."/>
        </authorList>
    </citation>
    <scope>NUCLEOTIDE SEQUENCE [LARGE SCALE GENOMIC DNA]</scope>
    <source>
        <strain evidence="9 10">DCY110</strain>
    </source>
</reference>
<evidence type="ECO:0000256" key="2">
    <source>
        <dbReference type="ARBA" id="ARBA00022475"/>
    </source>
</evidence>
<dbReference type="GO" id="GO:0004713">
    <property type="term" value="F:protein tyrosine kinase activity"/>
    <property type="evidence" value="ECO:0007669"/>
    <property type="project" value="TreeGrafter"/>
</dbReference>
<dbReference type="InterPro" id="IPR050445">
    <property type="entry name" value="Bact_polysacc_biosynth/exp"/>
</dbReference>
<evidence type="ECO:0000256" key="4">
    <source>
        <dbReference type="ARBA" id="ARBA00022989"/>
    </source>
</evidence>
<proteinExistence type="predicted"/>
<evidence type="ECO:0000256" key="3">
    <source>
        <dbReference type="ARBA" id="ARBA00022692"/>
    </source>
</evidence>
<dbReference type="RefSeq" id="WP_076199085.1">
    <property type="nucleotide sequence ID" value="NZ_CP019236.1"/>
</dbReference>
<evidence type="ECO:0000256" key="7">
    <source>
        <dbReference type="SAM" id="Phobius"/>
    </source>
</evidence>
<feature type="transmembrane region" description="Helical" evidence="7">
    <location>
        <begin position="16"/>
        <end position="35"/>
    </location>
</feature>
<dbReference type="KEGG" id="rhy:RD110_10125"/>
<keyword evidence="10" id="KW-1185">Reference proteome</keyword>
<evidence type="ECO:0000256" key="1">
    <source>
        <dbReference type="ARBA" id="ARBA00004651"/>
    </source>
</evidence>
<dbReference type="AlphaFoldDB" id="A0A1P8JUT0"/>
<dbReference type="PANTHER" id="PTHR32309">
    <property type="entry name" value="TYROSINE-PROTEIN KINASE"/>
    <property type="match status" value="1"/>
</dbReference>
<organism evidence="9 10">
    <name type="scientific">Rhodoferax koreensis</name>
    <dbReference type="NCBI Taxonomy" id="1842727"/>
    <lineage>
        <taxon>Bacteria</taxon>
        <taxon>Pseudomonadati</taxon>
        <taxon>Pseudomonadota</taxon>
        <taxon>Betaproteobacteria</taxon>
        <taxon>Burkholderiales</taxon>
        <taxon>Comamonadaceae</taxon>
        <taxon>Rhodoferax</taxon>
    </lineage>
</organism>
<keyword evidence="4 7" id="KW-1133">Transmembrane helix</keyword>
<evidence type="ECO:0000313" key="10">
    <source>
        <dbReference type="Proteomes" id="UP000186609"/>
    </source>
</evidence>
<dbReference type="InterPro" id="IPR003856">
    <property type="entry name" value="LPS_length_determ_N"/>
</dbReference>
<dbReference type="EMBL" id="CP019236">
    <property type="protein sequence ID" value="APW37502.1"/>
    <property type="molecule type" value="Genomic_DNA"/>
</dbReference>
<dbReference type="STRING" id="1842727.RD110_10125"/>
<dbReference type="PANTHER" id="PTHR32309:SF13">
    <property type="entry name" value="FERRIC ENTEROBACTIN TRANSPORT PROTEIN FEPE"/>
    <property type="match status" value="1"/>
</dbReference>
<evidence type="ECO:0000313" key="9">
    <source>
        <dbReference type="EMBL" id="APW37502.1"/>
    </source>
</evidence>
<sequence length="467" mass="51121">MNFAQLLEVFLGRWKIIVLAFLLFAVGATAVTLLLPKKYTATASILVDAKGGDALGAGDRAQSPNQVVMTTQADLIGSERVARRAVTILKWDADPEWRRSWQDDGQSKGELANYIARSLLPFIVAKPSRDSNVMDISYTGRDPAEAAKVVNAFAQATIETNLELKVEPAKLFTGWFDERTKSLRKNLEAAQERLTAYQREKGLVTAGEGRIDIENAKLAQLAAQLVQIQESRAESNSRQAQAHGDARNSPDVMNNGAITTLRGALNTAETNLTQLRTQYGEQHPSVANGREQVQSLRAQLEREMQAVARSLSTNNSVNEQREAAARAAIEAQRARVLSMMNETTDAVVLQRDVESAQRALETATTRQSQTLLESQVQQTNVFFLTSADEPTTPSRPRVFINIASGAAFGLLVGLALALWLEARTPLIRNADDLMALVELPVLASLPRIRGLEKPRAVPRLPNHVAPS</sequence>
<feature type="region of interest" description="Disordered" evidence="6">
    <location>
        <begin position="232"/>
        <end position="254"/>
    </location>
</feature>
<dbReference type="OrthoDB" id="8559110at2"/>
<name>A0A1P8JUT0_9BURK</name>
<evidence type="ECO:0000259" key="8">
    <source>
        <dbReference type="Pfam" id="PF02706"/>
    </source>
</evidence>
<dbReference type="GO" id="GO:0005886">
    <property type="term" value="C:plasma membrane"/>
    <property type="evidence" value="ECO:0007669"/>
    <property type="project" value="UniProtKB-SubCell"/>
</dbReference>
<evidence type="ECO:0000256" key="5">
    <source>
        <dbReference type="ARBA" id="ARBA00023136"/>
    </source>
</evidence>
<dbReference type="Proteomes" id="UP000186609">
    <property type="component" value="Chromosome"/>
</dbReference>
<feature type="transmembrane region" description="Helical" evidence="7">
    <location>
        <begin position="398"/>
        <end position="420"/>
    </location>
</feature>
<gene>
    <name evidence="9" type="ORF">RD110_10125</name>
</gene>
<keyword evidence="2" id="KW-1003">Cell membrane</keyword>
<comment type="subcellular location">
    <subcellularLocation>
        <location evidence="1">Cell membrane</location>
        <topology evidence="1">Multi-pass membrane protein</topology>
    </subcellularLocation>
</comment>
<dbReference type="Pfam" id="PF02706">
    <property type="entry name" value="Wzz"/>
    <property type="match status" value="1"/>
</dbReference>
<protein>
    <recommendedName>
        <fullName evidence="8">Polysaccharide chain length determinant N-terminal domain-containing protein</fullName>
    </recommendedName>
</protein>
<keyword evidence="5 7" id="KW-0472">Membrane</keyword>